<sequence>MQPLSDVDKRSLVIQLISNGRSRSDQESDVRIYDEARRALLFGRDSKTGEIYGIEQEARSILALVLYGKSSSTDLGMRRSYEMTATILQTYTAQCCFPSPATFAAEQSNASSWRDTYGWISQNVAAPADAPKIAPPPPPPDDSGASSITTSRDTEGFAYAHMDQQHTTTSDFIDTFLPQDSAPPAERPPRFTSQPLVVRRGQPNYAVLVESLRLYEGGVGIRRVYNLIINKANTFPLPKGNDDETEDEGYMYRFYVAYYTATAAMESIIRDASPYVNFGVRQATITENGAKQTFDQLHLHDQKLSYHSAPLFPKLWHNAGPGKENCLKLLEVD</sequence>
<reference evidence="2" key="1">
    <citation type="submission" date="2016-04" db="EMBL/GenBank/DDBJ databases">
        <authorList>
            <person name="Nguyen H.D."/>
            <person name="Samba Siva P."/>
            <person name="Cullis J."/>
            <person name="Levesque C.A."/>
            <person name="Hambleton S."/>
        </authorList>
    </citation>
    <scope>NUCLEOTIDE SEQUENCE</scope>
    <source>
        <strain evidence="2">DAOMC 236422</strain>
    </source>
</reference>
<dbReference type="Proteomes" id="UP000078113">
    <property type="component" value="Unassembled WGS sequence"/>
</dbReference>
<dbReference type="EMBL" id="LWDG02000090">
    <property type="protein sequence ID" value="KAE8269520.1"/>
    <property type="molecule type" value="Genomic_DNA"/>
</dbReference>
<organism evidence="2 3">
    <name type="scientific">Tilletia walkeri</name>
    <dbReference type="NCBI Taxonomy" id="117179"/>
    <lineage>
        <taxon>Eukaryota</taxon>
        <taxon>Fungi</taxon>
        <taxon>Dikarya</taxon>
        <taxon>Basidiomycota</taxon>
        <taxon>Ustilaginomycotina</taxon>
        <taxon>Exobasidiomycetes</taxon>
        <taxon>Tilletiales</taxon>
        <taxon>Tilletiaceae</taxon>
        <taxon>Tilletia</taxon>
    </lineage>
</organism>
<reference evidence="2" key="2">
    <citation type="journal article" date="2019" name="IMA Fungus">
        <title>Genome sequencing and comparison of five Tilletia species to identify candidate genes for the detection of regulated species infecting wheat.</title>
        <authorList>
            <person name="Nguyen H.D.T."/>
            <person name="Sultana T."/>
            <person name="Kesanakurti P."/>
            <person name="Hambleton S."/>
        </authorList>
    </citation>
    <scope>NUCLEOTIDE SEQUENCE</scope>
    <source>
        <strain evidence="2">DAOMC 236422</strain>
    </source>
</reference>
<protein>
    <submittedName>
        <fullName evidence="2">Uncharacterized protein</fullName>
    </submittedName>
</protein>
<feature type="region of interest" description="Disordered" evidence="1">
    <location>
        <begin position="128"/>
        <end position="150"/>
    </location>
</feature>
<keyword evidence="3" id="KW-1185">Reference proteome</keyword>
<dbReference type="AlphaFoldDB" id="A0A8X7NC42"/>
<evidence type="ECO:0000256" key="1">
    <source>
        <dbReference type="SAM" id="MobiDB-lite"/>
    </source>
</evidence>
<comment type="caution">
    <text evidence="2">The sequence shown here is derived from an EMBL/GenBank/DDBJ whole genome shotgun (WGS) entry which is preliminary data.</text>
</comment>
<gene>
    <name evidence="2" type="ORF">A4X09_0g2808</name>
</gene>
<proteinExistence type="predicted"/>
<name>A0A8X7NC42_9BASI</name>
<evidence type="ECO:0000313" key="2">
    <source>
        <dbReference type="EMBL" id="KAE8269520.1"/>
    </source>
</evidence>
<evidence type="ECO:0000313" key="3">
    <source>
        <dbReference type="Proteomes" id="UP000078113"/>
    </source>
</evidence>
<accession>A0A8X7NC42</accession>